<evidence type="ECO:0000313" key="5">
    <source>
        <dbReference type="Proteomes" id="UP000092124"/>
    </source>
</evidence>
<comment type="subunit">
    <text evidence="1">Self-associates. Forms complexes with Hsp70 and Hsp90. Interacts with CDC37, FKBP4, PPID and STIP1.</text>
</comment>
<feature type="region of interest" description="Disordered" evidence="3">
    <location>
        <begin position="1"/>
        <end position="46"/>
    </location>
</feature>
<feature type="compositionally biased region" description="Pro residues" evidence="3">
    <location>
        <begin position="1"/>
        <end position="11"/>
    </location>
</feature>
<accession>A0A1A6GEA1</accession>
<reference evidence="4 5" key="1">
    <citation type="submission" date="2016-06" db="EMBL/GenBank/DDBJ databases">
        <title>The Draft Genome Sequence and Annotation of the Desert Woodrat Neotoma lepida.</title>
        <authorList>
            <person name="Campbell M."/>
            <person name="Oakeson K.F."/>
            <person name="Yandell M."/>
            <person name="Halpert J.R."/>
            <person name="Dearing D."/>
        </authorList>
    </citation>
    <scope>NUCLEOTIDE SEQUENCE [LARGE SCALE GENOMIC DNA]</scope>
    <source>
        <strain evidence="4">417</strain>
        <tissue evidence="4">Liver</tissue>
    </source>
</reference>
<dbReference type="EMBL" id="LZPO01097304">
    <property type="protein sequence ID" value="OBS64184.1"/>
    <property type="molecule type" value="Genomic_DNA"/>
</dbReference>
<dbReference type="AlphaFoldDB" id="A0A1A6GEA1"/>
<evidence type="ECO:0000256" key="3">
    <source>
        <dbReference type="SAM" id="MobiDB-lite"/>
    </source>
</evidence>
<dbReference type="STRING" id="56216.A0A1A6GEA1"/>
<dbReference type="GO" id="GO:0006457">
    <property type="term" value="P:protein folding"/>
    <property type="evidence" value="ECO:0007669"/>
    <property type="project" value="TreeGrafter"/>
</dbReference>
<dbReference type="GO" id="GO:0050821">
    <property type="term" value="P:protein stabilization"/>
    <property type="evidence" value="ECO:0007669"/>
    <property type="project" value="TreeGrafter"/>
</dbReference>
<sequence length="153" mass="17369">MEQPWPPPGPWSFPRTDGEAEEESDLDVSPSSPHCPPVPGGGAQMYSDGIELACQKQKEFVKSSVACKWNLAEAQQKLGSLALHNSESLDQEHAKAQTAVSELRQREEEWRQKEEALVQRERIVLLIKIKEKQKMKINHNHLCRNMSKKSDIL</sequence>
<dbReference type="OrthoDB" id="440202at2759"/>
<dbReference type="GO" id="GO:0031072">
    <property type="term" value="F:heat shock protein binding"/>
    <property type="evidence" value="ECO:0007669"/>
    <property type="project" value="TreeGrafter"/>
</dbReference>
<gene>
    <name evidence="4" type="ORF">A6R68_07278</name>
</gene>
<dbReference type="PANTHER" id="PTHR12800:SF2">
    <property type="entry name" value="HSP90 CO-CHAPERONE CDC37-LIKE 1"/>
    <property type="match status" value="1"/>
</dbReference>
<evidence type="ECO:0000313" key="4">
    <source>
        <dbReference type="EMBL" id="OBS64184.1"/>
    </source>
</evidence>
<keyword evidence="5" id="KW-1185">Reference proteome</keyword>
<feature type="non-terminal residue" evidence="4">
    <location>
        <position position="153"/>
    </location>
</feature>
<protein>
    <submittedName>
        <fullName evidence="4">Uncharacterized protein</fullName>
    </submittedName>
</protein>
<dbReference type="GO" id="GO:0005737">
    <property type="term" value="C:cytoplasm"/>
    <property type="evidence" value="ECO:0007669"/>
    <property type="project" value="TreeGrafter"/>
</dbReference>
<dbReference type="GO" id="GO:0051082">
    <property type="term" value="F:unfolded protein binding"/>
    <property type="evidence" value="ECO:0007669"/>
    <property type="project" value="TreeGrafter"/>
</dbReference>
<proteinExistence type="predicted"/>
<evidence type="ECO:0000256" key="2">
    <source>
        <dbReference type="SAM" id="Coils"/>
    </source>
</evidence>
<feature type="coiled-coil region" evidence="2">
    <location>
        <begin position="86"/>
        <end position="120"/>
    </location>
</feature>
<dbReference type="PANTHER" id="PTHR12800">
    <property type="entry name" value="CDC37-RELATED"/>
    <property type="match status" value="1"/>
</dbReference>
<dbReference type="GO" id="GO:0051087">
    <property type="term" value="F:protein-folding chaperone binding"/>
    <property type="evidence" value="ECO:0007669"/>
    <property type="project" value="TreeGrafter"/>
</dbReference>
<dbReference type="InterPro" id="IPR004918">
    <property type="entry name" value="Cdc37"/>
</dbReference>
<evidence type="ECO:0000256" key="1">
    <source>
        <dbReference type="ARBA" id="ARBA00038777"/>
    </source>
</evidence>
<name>A0A1A6GEA1_NEOLE</name>
<keyword evidence="2" id="KW-0175">Coiled coil</keyword>
<dbReference type="Proteomes" id="UP000092124">
    <property type="component" value="Unassembled WGS sequence"/>
</dbReference>
<comment type="caution">
    <text evidence="4">The sequence shown here is derived from an EMBL/GenBank/DDBJ whole genome shotgun (WGS) entry which is preliminary data.</text>
</comment>
<organism evidence="4 5">
    <name type="scientific">Neotoma lepida</name>
    <name type="common">Desert woodrat</name>
    <dbReference type="NCBI Taxonomy" id="56216"/>
    <lineage>
        <taxon>Eukaryota</taxon>
        <taxon>Metazoa</taxon>
        <taxon>Chordata</taxon>
        <taxon>Craniata</taxon>
        <taxon>Vertebrata</taxon>
        <taxon>Euteleostomi</taxon>
        <taxon>Mammalia</taxon>
        <taxon>Eutheria</taxon>
        <taxon>Euarchontoglires</taxon>
        <taxon>Glires</taxon>
        <taxon>Rodentia</taxon>
        <taxon>Myomorpha</taxon>
        <taxon>Muroidea</taxon>
        <taxon>Cricetidae</taxon>
        <taxon>Neotominae</taxon>
        <taxon>Neotoma</taxon>
    </lineage>
</organism>